<dbReference type="OrthoDB" id="850138at2"/>
<protein>
    <submittedName>
        <fullName evidence="1">Uncharacterized protein</fullName>
    </submittedName>
</protein>
<dbReference type="AlphaFoldDB" id="A0A4Q5LBK3"/>
<dbReference type="RefSeq" id="WP_129921722.1">
    <property type="nucleotide sequence ID" value="NZ_SEWE01000029.1"/>
</dbReference>
<organism evidence="1 2">
    <name type="scientific">Hymenobacter persicinus</name>
    <dbReference type="NCBI Taxonomy" id="2025506"/>
    <lineage>
        <taxon>Bacteria</taxon>
        <taxon>Pseudomonadati</taxon>
        <taxon>Bacteroidota</taxon>
        <taxon>Cytophagia</taxon>
        <taxon>Cytophagales</taxon>
        <taxon>Hymenobacteraceae</taxon>
        <taxon>Hymenobacter</taxon>
    </lineage>
</organism>
<reference evidence="1 2" key="1">
    <citation type="submission" date="2019-02" db="EMBL/GenBank/DDBJ databases">
        <title>Bacterial novel species isolated from soil.</title>
        <authorList>
            <person name="Jung H.-Y."/>
        </authorList>
    </citation>
    <scope>NUCLEOTIDE SEQUENCE [LARGE SCALE GENOMIC DNA]</scope>
    <source>
        <strain evidence="1 2">1-3-3-3</strain>
    </source>
</reference>
<comment type="caution">
    <text evidence="1">The sequence shown here is derived from an EMBL/GenBank/DDBJ whole genome shotgun (WGS) entry which is preliminary data.</text>
</comment>
<gene>
    <name evidence="1" type="ORF">EWM57_13690</name>
</gene>
<dbReference type="EMBL" id="SEWE01000029">
    <property type="protein sequence ID" value="RYU78453.1"/>
    <property type="molecule type" value="Genomic_DNA"/>
</dbReference>
<name>A0A4Q5LBK3_9BACT</name>
<dbReference type="Proteomes" id="UP000294155">
    <property type="component" value="Unassembled WGS sequence"/>
</dbReference>
<keyword evidence="2" id="KW-1185">Reference proteome</keyword>
<evidence type="ECO:0000313" key="1">
    <source>
        <dbReference type="EMBL" id="RYU78453.1"/>
    </source>
</evidence>
<accession>A0A4Q5LBK3</accession>
<proteinExistence type="predicted"/>
<dbReference type="Gene3D" id="2.160.20.120">
    <property type="match status" value="1"/>
</dbReference>
<sequence>MKTSNKLLLTALAVVLASLLTYNIALRAEYQRGTYKDRFRDYQTLALTDFDQVQVVSENVSVKLTPGPFAVRVSNNAAAKVNITRVGRRLVITEAPALRGTWAPGNQILISCPDLRLLRTAANSATVAGFTLDSLQVEQSRSSAVEMTNNQLGVFQATAGQGAGSNPQLSIDHSNRIQRASLAIKNRGELVLENVFIPQFSCQFSDSATARISGKSLGMMTR</sequence>
<evidence type="ECO:0000313" key="2">
    <source>
        <dbReference type="Proteomes" id="UP000294155"/>
    </source>
</evidence>